<feature type="non-terminal residue" evidence="1">
    <location>
        <position position="1"/>
    </location>
</feature>
<sequence>VRVTTIDNTVAVADMKKPLGNMVGSSWEEVVGIIVVAVVVVDKFGIGVAEAVELAPEKSPCSLIPDIKYSKTRILSCLRMQNHPVQCPSCHLILNQLLLKDSALIQYQNVATVKDNLIMTQRELIYNLMRFVGCDIKGNSNIYSTAESFARKEVDFVKSVNRMVGGTGWQG</sequence>
<keyword evidence="2" id="KW-1185">Reference proteome</keyword>
<evidence type="ECO:0000313" key="2">
    <source>
        <dbReference type="Proteomes" id="UP000789525"/>
    </source>
</evidence>
<dbReference type="EMBL" id="CAJVPT010001930">
    <property type="protein sequence ID" value="CAG8471218.1"/>
    <property type="molecule type" value="Genomic_DNA"/>
</dbReference>
<reference evidence="1" key="1">
    <citation type="submission" date="2021-06" db="EMBL/GenBank/DDBJ databases">
        <authorList>
            <person name="Kallberg Y."/>
            <person name="Tangrot J."/>
            <person name="Rosling A."/>
        </authorList>
    </citation>
    <scope>NUCLEOTIDE SEQUENCE</scope>
    <source>
        <strain evidence="1">CL356</strain>
    </source>
</reference>
<name>A0ACA9KFT4_9GLOM</name>
<proteinExistence type="predicted"/>
<protein>
    <submittedName>
        <fullName evidence="1">9272_t:CDS:1</fullName>
    </submittedName>
</protein>
<organism evidence="1 2">
    <name type="scientific">Acaulospora colombiana</name>
    <dbReference type="NCBI Taxonomy" id="27376"/>
    <lineage>
        <taxon>Eukaryota</taxon>
        <taxon>Fungi</taxon>
        <taxon>Fungi incertae sedis</taxon>
        <taxon>Mucoromycota</taxon>
        <taxon>Glomeromycotina</taxon>
        <taxon>Glomeromycetes</taxon>
        <taxon>Diversisporales</taxon>
        <taxon>Acaulosporaceae</taxon>
        <taxon>Acaulospora</taxon>
    </lineage>
</organism>
<evidence type="ECO:0000313" key="1">
    <source>
        <dbReference type="EMBL" id="CAG8471218.1"/>
    </source>
</evidence>
<comment type="caution">
    <text evidence="1">The sequence shown here is derived from an EMBL/GenBank/DDBJ whole genome shotgun (WGS) entry which is preliminary data.</text>
</comment>
<dbReference type="Proteomes" id="UP000789525">
    <property type="component" value="Unassembled WGS sequence"/>
</dbReference>
<accession>A0ACA9KFT4</accession>
<gene>
    <name evidence="1" type="ORF">ACOLOM_LOCUS1595</name>
</gene>